<accession>A0A248UAQ0</accession>
<evidence type="ECO:0000256" key="1">
    <source>
        <dbReference type="ARBA" id="ARBA00004418"/>
    </source>
</evidence>
<evidence type="ECO:0000256" key="3">
    <source>
        <dbReference type="ARBA" id="ARBA00022448"/>
    </source>
</evidence>
<evidence type="ECO:0000256" key="6">
    <source>
        <dbReference type="SAM" id="SignalP"/>
    </source>
</evidence>
<dbReference type="Gene3D" id="3.40.190.10">
    <property type="entry name" value="Periplasmic binding protein-like II"/>
    <property type="match status" value="2"/>
</dbReference>
<dbReference type="KEGG" id="och:CES85_4646"/>
<feature type="signal peptide" evidence="6">
    <location>
        <begin position="1"/>
        <end position="33"/>
    </location>
</feature>
<dbReference type="PANTHER" id="PTHR30006:SF3">
    <property type="entry name" value="THIAMINE-BINDING PERIPLASMIC PROTEIN"/>
    <property type="match status" value="1"/>
</dbReference>
<dbReference type="OrthoDB" id="9815444at2"/>
<dbReference type="RefSeq" id="WP_095444746.1">
    <property type="nucleotide sequence ID" value="NZ_CP022603.1"/>
</dbReference>
<dbReference type="CDD" id="cd13589">
    <property type="entry name" value="PBP2_polyamine_RpCGA009"/>
    <property type="match status" value="1"/>
</dbReference>
<protein>
    <submittedName>
        <fullName evidence="7">Bacterial extracellular solute-binding family protein</fullName>
    </submittedName>
</protein>
<dbReference type="PROSITE" id="PS51318">
    <property type="entry name" value="TAT"/>
    <property type="match status" value="1"/>
</dbReference>
<dbReference type="InterPro" id="IPR006059">
    <property type="entry name" value="SBP"/>
</dbReference>
<keyword evidence="4 6" id="KW-0732">Signal</keyword>
<proteinExistence type="inferred from homology"/>
<keyword evidence="3" id="KW-0813">Transport</keyword>
<evidence type="ECO:0000256" key="2">
    <source>
        <dbReference type="ARBA" id="ARBA00008520"/>
    </source>
</evidence>
<feature type="chain" id="PRO_5012941937" evidence="6">
    <location>
        <begin position="34"/>
        <end position="353"/>
    </location>
</feature>
<reference evidence="7 8" key="1">
    <citation type="submission" date="2017-07" db="EMBL/GenBank/DDBJ databases">
        <title>Phylogenetic study on the rhizospheric bacterium Ochrobactrum sp. A44.</title>
        <authorList>
            <person name="Krzyzanowska D.M."/>
            <person name="Ossowicki A."/>
            <person name="Rajewska M."/>
            <person name="Maciag T."/>
            <person name="Kaczynski Z."/>
            <person name="Czerwicka M."/>
            <person name="Jafra S."/>
        </authorList>
    </citation>
    <scope>NUCLEOTIDE SEQUENCE [LARGE SCALE GENOMIC DNA]</scope>
    <source>
        <strain evidence="7 8">A44</strain>
    </source>
</reference>
<evidence type="ECO:0000256" key="5">
    <source>
        <dbReference type="ARBA" id="ARBA00022764"/>
    </source>
</evidence>
<dbReference type="EMBL" id="CP022603">
    <property type="protein sequence ID" value="ASV83863.1"/>
    <property type="molecule type" value="Genomic_DNA"/>
</dbReference>
<dbReference type="GO" id="GO:0030976">
    <property type="term" value="F:thiamine pyrophosphate binding"/>
    <property type="evidence" value="ECO:0007669"/>
    <property type="project" value="TreeGrafter"/>
</dbReference>
<dbReference type="InterPro" id="IPR006311">
    <property type="entry name" value="TAT_signal"/>
</dbReference>
<dbReference type="Pfam" id="PF13416">
    <property type="entry name" value="SBP_bac_8"/>
    <property type="match status" value="1"/>
</dbReference>
<name>A0A248UAQ0_9HYPH</name>
<comment type="subcellular location">
    <subcellularLocation>
        <location evidence="1">Periplasm</location>
    </subcellularLocation>
</comment>
<evidence type="ECO:0000313" key="7">
    <source>
        <dbReference type="EMBL" id="ASV83863.1"/>
    </source>
</evidence>
<organism evidence="7 8">
    <name type="scientific">Ochrobactrum quorumnocens</name>
    <dbReference type="NCBI Taxonomy" id="271865"/>
    <lineage>
        <taxon>Bacteria</taxon>
        <taxon>Pseudomonadati</taxon>
        <taxon>Pseudomonadota</taxon>
        <taxon>Alphaproteobacteria</taxon>
        <taxon>Hyphomicrobiales</taxon>
        <taxon>Brucellaceae</taxon>
        <taxon>Brucella/Ochrobactrum group</taxon>
        <taxon>Ochrobactrum</taxon>
    </lineage>
</organism>
<dbReference type="GO" id="GO:0015888">
    <property type="term" value="P:thiamine transport"/>
    <property type="evidence" value="ECO:0007669"/>
    <property type="project" value="TreeGrafter"/>
</dbReference>
<dbReference type="GO" id="GO:0030975">
    <property type="term" value="F:thiamine binding"/>
    <property type="evidence" value="ECO:0007669"/>
    <property type="project" value="TreeGrafter"/>
</dbReference>
<dbReference type="Proteomes" id="UP000215256">
    <property type="component" value="Chromosome 2"/>
</dbReference>
<keyword evidence="5" id="KW-0574">Periplasm</keyword>
<dbReference type="AlphaFoldDB" id="A0A248UAQ0"/>
<gene>
    <name evidence="7" type="ORF">CES85_4646</name>
</gene>
<dbReference type="SUPFAM" id="SSF53850">
    <property type="entry name" value="Periplasmic binding protein-like II"/>
    <property type="match status" value="1"/>
</dbReference>
<sequence>MTTKSPFTLTRRTLLAGATAVLATPAILRPAYAQTTLTLADPGGPFNSAFRKAFYDPFEKETGIKIVNVAREAEPTAQFKSIVETQSYIWDLSTLTLSARKILSESGLLEPTGISKDQVPDIMPEAVFDDFLGITIYCHIFATRTDLLKDNIPQSWTDYWNVEKFPGRRSLRKNPIDTLEQALLADGVPLAELYPLDVDRAFASLDKIKDHISVWWTGGAQSTQLLQSGEVSMISGWNARLQSAIDGNVPAEIHWDQGLYSIEGWAIPKGNPRADQAREFIRFCSRAEQQALFTEELAYGPTNKKAYDFIPAERAKILPTAPQNISKMRLADEDWWSANRAEMTERFNSWLLF</sequence>
<dbReference type="GO" id="GO:0030288">
    <property type="term" value="C:outer membrane-bounded periplasmic space"/>
    <property type="evidence" value="ECO:0007669"/>
    <property type="project" value="TreeGrafter"/>
</dbReference>
<dbReference type="PANTHER" id="PTHR30006">
    <property type="entry name" value="THIAMINE-BINDING PERIPLASMIC PROTEIN-RELATED"/>
    <property type="match status" value="1"/>
</dbReference>
<evidence type="ECO:0000313" key="8">
    <source>
        <dbReference type="Proteomes" id="UP000215256"/>
    </source>
</evidence>
<comment type="similarity">
    <text evidence="2">Belongs to the bacterial solute-binding protein 1 family.</text>
</comment>
<evidence type="ECO:0000256" key="4">
    <source>
        <dbReference type="ARBA" id="ARBA00022729"/>
    </source>
</evidence>